<keyword evidence="2" id="KW-1133">Transmembrane helix</keyword>
<name>A0A9P8WGQ7_9HYPO</name>
<dbReference type="GO" id="GO:0016740">
    <property type="term" value="F:transferase activity"/>
    <property type="evidence" value="ECO:0007669"/>
    <property type="project" value="UniProtKB-KW"/>
</dbReference>
<proteinExistence type="predicted"/>
<dbReference type="InterPro" id="IPR001173">
    <property type="entry name" value="Glyco_trans_2-like"/>
</dbReference>
<dbReference type="Pfam" id="PF13632">
    <property type="entry name" value="Glyco_trans_2_3"/>
    <property type="match status" value="1"/>
</dbReference>
<gene>
    <name evidence="4" type="ORF">B0T10DRAFT_119917</name>
</gene>
<accession>A0A9P8WGQ7</accession>
<dbReference type="PANTHER" id="PTHR36851:SF1">
    <property type="entry name" value="GLYCO_TRANS_2-LIKE DOMAIN-CONTAINING PROTEIN"/>
    <property type="match status" value="1"/>
</dbReference>
<evidence type="ECO:0000256" key="1">
    <source>
        <dbReference type="SAM" id="MobiDB-lite"/>
    </source>
</evidence>
<keyword evidence="5" id="KW-1185">Reference proteome</keyword>
<dbReference type="AlphaFoldDB" id="A0A9P8WGQ7"/>
<evidence type="ECO:0000259" key="3">
    <source>
        <dbReference type="Pfam" id="PF13632"/>
    </source>
</evidence>
<feature type="compositionally biased region" description="Low complexity" evidence="1">
    <location>
        <begin position="120"/>
        <end position="138"/>
    </location>
</feature>
<feature type="region of interest" description="Disordered" evidence="1">
    <location>
        <begin position="120"/>
        <end position="143"/>
    </location>
</feature>
<sequence length="648" mass="72581">MSLFTWVSRRAGGLSMIALIGLCYWVISREYSTQQHRYKYEQPDSQGSYYSSTSTTGAGVWTYMFAYYSLLIHVLVCLFPLRACWTVWNLTQTLKRAANSNSLLDLKKLASRRGSYTSVSSSETLTSSHNGCSSSTTSEAGDLEPEFYTDGVSTAADNVIHAIVIPNYKEEYDTLRETLEVLACHPRAHDSYDVYLGMEQREADGETKALGLMQEFAKKFRSIDFTSHPSDIPGEAAGKGSNIGWAARKLSAKYSMGVRKDVILTGIDADSHLSADYFTLLTNMHLSYPETALTTVYSAPIIFDRNAHSVHPLVRVADIVWCAAGMSGLYPGSSIAPPTSVYSLPLDLVDRVGGWDCDGEAIGEDLHMYIKCFFALNGNLTSRIINSPVSQSNVTGGLSGKGWRGAYADINARYKQALRHMWGALDTGFAMRKFVEMWQERKHTSRAYQPLHCTLGDSTDLFVPDDNNTEHSGENGIFSDITKDTIKEPHWEHVFYMVHRIFEAHFLPVHMAILVIASTIYVKVMEGKEDPHNLAWTFTWAERIRIIGFLQISVYLFLYESFHRVGVASRERAMVKAGLAEGMDFSRRSLGKNWKDYLMVPLVAPLYGTIPSAQALVCQLWKQDLVYTVSKKATRRQLTHAARVDDMA</sequence>
<protein>
    <submittedName>
        <fullName evidence="4">Glycosyl transferase family group 2-domain-containing protein</fullName>
    </submittedName>
</protein>
<dbReference type="EMBL" id="JAGPYM010000002">
    <property type="protein sequence ID" value="KAH6898796.1"/>
    <property type="molecule type" value="Genomic_DNA"/>
</dbReference>
<dbReference type="PANTHER" id="PTHR36851">
    <property type="entry name" value="UNNAMED PRODUCT"/>
    <property type="match status" value="1"/>
</dbReference>
<dbReference type="SUPFAM" id="SSF53448">
    <property type="entry name" value="Nucleotide-diphospho-sugar transferases"/>
    <property type="match status" value="1"/>
</dbReference>
<keyword evidence="2" id="KW-0472">Membrane</keyword>
<keyword evidence="4" id="KW-0808">Transferase</keyword>
<evidence type="ECO:0000256" key="2">
    <source>
        <dbReference type="SAM" id="Phobius"/>
    </source>
</evidence>
<dbReference type="InterPro" id="IPR029044">
    <property type="entry name" value="Nucleotide-diphossugar_trans"/>
</dbReference>
<feature type="transmembrane region" description="Helical" evidence="2">
    <location>
        <begin position="7"/>
        <end position="27"/>
    </location>
</feature>
<evidence type="ECO:0000313" key="4">
    <source>
        <dbReference type="EMBL" id="KAH6898796.1"/>
    </source>
</evidence>
<evidence type="ECO:0000313" key="5">
    <source>
        <dbReference type="Proteomes" id="UP000777438"/>
    </source>
</evidence>
<dbReference type="OrthoDB" id="5819478at2759"/>
<reference evidence="4 5" key="1">
    <citation type="journal article" date="2021" name="Nat. Commun.">
        <title>Genetic determinants of endophytism in the Arabidopsis root mycobiome.</title>
        <authorList>
            <person name="Mesny F."/>
            <person name="Miyauchi S."/>
            <person name="Thiergart T."/>
            <person name="Pickel B."/>
            <person name="Atanasova L."/>
            <person name="Karlsson M."/>
            <person name="Huettel B."/>
            <person name="Barry K.W."/>
            <person name="Haridas S."/>
            <person name="Chen C."/>
            <person name="Bauer D."/>
            <person name="Andreopoulos W."/>
            <person name="Pangilinan J."/>
            <person name="LaButti K."/>
            <person name="Riley R."/>
            <person name="Lipzen A."/>
            <person name="Clum A."/>
            <person name="Drula E."/>
            <person name="Henrissat B."/>
            <person name="Kohler A."/>
            <person name="Grigoriev I.V."/>
            <person name="Martin F.M."/>
            <person name="Hacquard S."/>
        </authorList>
    </citation>
    <scope>NUCLEOTIDE SEQUENCE [LARGE SCALE GENOMIC DNA]</scope>
    <source>
        <strain evidence="4 5">MPI-CAGE-CH-0241</strain>
    </source>
</reference>
<organism evidence="4 5">
    <name type="scientific">Thelonectria olida</name>
    <dbReference type="NCBI Taxonomy" id="1576542"/>
    <lineage>
        <taxon>Eukaryota</taxon>
        <taxon>Fungi</taxon>
        <taxon>Dikarya</taxon>
        <taxon>Ascomycota</taxon>
        <taxon>Pezizomycotina</taxon>
        <taxon>Sordariomycetes</taxon>
        <taxon>Hypocreomycetidae</taxon>
        <taxon>Hypocreales</taxon>
        <taxon>Nectriaceae</taxon>
        <taxon>Thelonectria</taxon>
    </lineage>
</organism>
<dbReference type="Proteomes" id="UP000777438">
    <property type="component" value="Unassembled WGS sequence"/>
</dbReference>
<comment type="caution">
    <text evidence="4">The sequence shown here is derived from an EMBL/GenBank/DDBJ whole genome shotgun (WGS) entry which is preliminary data.</text>
</comment>
<keyword evidence="2" id="KW-0812">Transmembrane</keyword>
<feature type="domain" description="Glycosyltransferase 2-like" evidence="3">
    <location>
        <begin position="266"/>
        <end position="521"/>
    </location>
</feature>